<evidence type="ECO:0000313" key="16">
    <source>
        <dbReference type="EMBL" id="KAK4256408.1"/>
    </source>
</evidence>
<dbReference type="AlphaFoldDB" id="A0AAE1IUI3"/>
<dbReference type="PRINTS" id="PR00325">
    <property type="entry name" value="GERMIN"/>
</dbReference>
<feature type="domain" description="Cupin type-1" evidence="15">
    <location>
        <begin position="56"/>
        <end position="202"/>
    </location>
</feature>
<feature type="signal peptide" evidence="14">
    <location>
        <begin position="1"/>
        <end position="23"/>
    </location>
</feature>
<sequence>MISLIFFVFCCFFSSQFSHQTLALDFCVADYGAPMSPSGHSCKDPSKVTVNDFVFSGLDVAGNSSKIFKFGFKSASDTELPGLNGLGFSLGRADFEKGAVVPIHAHPDASEISLVLDGKVTFGFIASDNTVYQKSLVKGDVFVVPQGLMHYAFNEGETPAPVIVGFSSSKPSVQLMDLALFRSNLASQVITSSTLIGAEEVKRLKAIFGGSG</sequence>
<dbReference type="InterPro" id="IPR001929">
    <property type="entry name" value="Germin"/>
</dbReference>
<evidence type="ECO:0000256" key="2">
    <source>
        <dbReference type="ARBA" id="ARBA00007456"/>
    </source>
</evidence>
<dbReference type="InterPro" id="IPR014710">
    <property type="entry name" value="RmlC-like_jellyroll"/>
</dbReference>
<feature type="binding site" evidence="12">
    <location>
        <position position="111"/>
    </location>
    <ligand>
        <name>Mn(2+)</name>
        <dbReference type="ChEBI" id="CHEBI:29035"/>
    </ligand>
</feature>
<feature type="binding site" evidence="11">
    <location>
        <position position="106"/>
    </location>
    <ligand>
        <name>oxalate</name>
        <dbReference type="ChEBI" id="CHEBI:30623"/>
    </ligand>
</feature>
<dbReference type="FunFam" id="2.60.120.10:FF:000047">
    <property type="entry name" value="Auxin-binding protein ABP19a"/>
    <property type="match status" value="1"/>
</dbReference>
<dbReference type="CDD" id="cd02241">
    <property type="entry name" value="cupin_OxOx"/>
    <property type="match status" value="1"/>
</dbReference>
<evidence type="ECO:0000256" key="3">
    <source>
        <dbReference type="ARBA" id="ARBA00022523"/>
    </source>
</evidence>
<evidence type="ECO:0000256" key="12">
    <source>
        <dbReference type="PIRSR" id="PIRSR601929-2"/>
    </source>
</evidence>
<feature type="binding site" evidence="12">
    <location>
        <position position="106"/>
    </location>
    <ligand>
        <name>Mn(2+)</name>
        <dbReference type="ChEBI" id="CHEBI:29035"/>
    </ligand>
</feature>
<dbReference type="Pfam" id="PF00190">
    <property type="entry name" value="Cupin_1"/>
    <property type="match status" value="1"/>
</dbReference>
<gene>
    <name evidence="16" type="ORF">QN277_009278</name>
</gene>
<dbReference type="GO" id="GO:0030145">
    <property type="term" value="F:manganese ion binding"/>
    <property type="evidence" value="ECO:0007669"/>
    <property type="project" value="UniProtKB-UniRule"/>
</dbReference>
<keyword evidence="17" id="KW-1185">Reference proteome</keyword>
<feature type="binding site" evidence="11">
    <location>
        <position position="111"/>
    </location>
    <ligand>
        <name>oxalate</name>
        <dbReference type="ChEBI" id="CHEBI:30623"/>
    </ligand>
</feature>
<feature type="disulfide bond" evidence="13">
    <location>
        <begin position="27"/>
        <end position="42"/>
    </location>
</feature>
<evidence type="ECO:0000256" key="9">
    <source>
        <dbReference type="ARBA" id="ARBA00023180"/>
    </source>
</evidence>
<keyword evidence="9" id="KW-0325">Glycoprotein</keyword>
<evidence type="ECO:0000256" key="14">
    <source>
        <dbReference type="RuleBase" id="RU366015"/>
    </source>
</evidence>
<accession>A0AAE1IUI3</accession>
<proteinExistence type="inferred from homology"/>
<comment type="caution">
    <text evidence="16">The sequence shown here is derived from an EMBL/GenBank/DDBJ whole genome shotgun (WGS) entry which is preliminary data.</text>
</comment>
<dbReference type="SMART" id="SM00835">
    <property type="entry name" value="Cupin_1"/>
    <property type="match status" value="1"/>
</dbReference>
<dbReference type="InterPro" id="IPR006045">
    <property type="entry name" value="Cupin_1"/>
</dbReference>
<dbReference type="GO" id="GO:0048046">
    <property type="term" value="C:apoplast"/>
    <property type="evidence" value="ECO:0007669"/>
    <property type="project" value="UniProtKB-SubCell"/>
</dbReference>
<evidence type="ECO:0000259" key="15">
    <source>
        <dbReference type="SMART" id="SM00835"/>
    </source>
</evidence>
<feature type="chain" id="PRO_5041767065" description="Germin-like protein" evidence="14">
    <location>
        <begin position="24"/>
        <end position="212"/>
    </location>
</feature>
<evidence type="ECO:0000256" key="1">
    <source>
        <dbReference type="ARBA" id="ARBA00004271"/>
    </source>
</evidence>
<protein>
    <recommendedName>
        <fullName evidence="14">Germin-like protein</fullName>
    </recommendedName>
</protein>
<evidence type="ECO:0000256" key="6">
    <source>
        <dbReference type="ARBA" id="ARBA00022729"/>
    </source>
</evidence>
<dbReference type="InterPro" id="IPR011051">
    <property type="entry name" value="RmlC_Cupin_sf"/>
</dbReference>
<feature type="binding site" evidence="12">
    <location>
        <position position="150"/>
    </location>
    <ligand>
        <name>Mn(2+)</name>
        <dbReference type="ChEBI" id="CHEBI:29035"/>
    </ligand>
</feature>
<evidence type="ECO:0000313" key="17">
    <source>
        <dbReference type="Proteomes" id="UP001293593"/>
    </source>
</evidence>
<dbReference type="EMBL" id="JAWXYG010000013">
    <property type="protein sequence ID" value="KAK4256408.1"/>
    <property type="molecule type" value="Genomic_DNA"/>
</dbReference>
<comment type="subcellular location">
    <subcellularLocation>
        <location evidence="1 14">Secreted</location>
        <location evidence="1 14">Extracellular space</location>
        <location evidence="1 14">Apoplast</location>
    </subcellularLocation>
</comment>
<comment type="similarity">
    <text evidence="2 14">Belongs to the germin family.</text>
</comment>
<organism evidence="16 17">
    <name type="scientific">Acacia crassicarpa</name>
    <name type="common">northern wattle</name>
    <dbReference type="NCBI Taxonomy" id="499986"/>
    <lineage>
        <taxon>Eukaryota</taxon>
        <taxon>Viridiplantae</taxon>
        <taxon>Streptophyta</taxon>
        <taxon>Embryophyta</taxon>
        <taxon>Tracheophyta</taxon>
        <taxon>Spermatophyta</taxon>
        <taxon>Magnoliopsida</taxon>
        <taxon>eudicotyledons</taxon>
        <taxon>Gunneridae</taxon>
        <taxon>Pentapetalae</taxon>
        <taxon>rosids</taxon>
        <taxon>fabids</taxon>
        <taxon>Fabales</taxon>
        <taxon>Fabaceae</taxon>
        <taxon>Caesalpinioideae</taxon>
        <taxon>mimosoid clade</taxon>
        <taxon>Acacieae</taxon>
        <taxon>Acacia</taxon>
    </lineage>
</organism>
<evidence type="ECO:0000256" key="13">
    <source>
        <dbReference type="PIRSR" id="PIRSR601929-3"/>
    </source>
</evidence>
<keyword evidence="10 11" id="KW-0464">Manganese</keyword>
<evidence type="ECO:0000256" key="5">
    <source>
        <dbReference type="ARBA" id="ARBA00022723"/>
    </source>
</evidence>
<reference evidence="16" key="1">
    <citation type="submission" date="2023-10" db="EMBL/GenBank/DDBJ databases">
        <title>Chromosome-level genome of the transformable northern wattle, Acacia crassicarpa.</title>
        <authorList>
            <person name="Massaro I."/>
            <person name="Sinha N.R."/>
            <person name="Poethig S."/>
            <person name="Leichty A.R."/>
        </authorList>
    </citation>
    <scope>NUCLEOTIDE SEQUENCE</scope>
    <source>
        <strain evidence="16">Acra3RX</strain>
        <tissue evidence="16">Leaf</tissue>
    </source>
</reference>
<evidence type="ECO:0000256" key="11">
    <source>
        <dbReference type="PIRSR" id="PIRSR601929-1"/>
    </source>
</evidence>
<feature type="binding site" evidence="12">
    <location>
        <position position="104"/>
    </location>
    <ligand>
        <name>Mn(2+)</name>
        <dbReference type="ChEBI" id="CHEBI:29035"/>
    </ligand>
</feature>
<keyword evidence="7 13" id="KW-1015">Disulfide bond</keyword>
<name>A0AAE1IUI3_9FABA</name>
<dbReference type="SUPFAM" id="SSF51182">
    <property type="entry name" value="RmlC-like cupins"/>
    <property type="match status" value="1"/>
</dbReference>
<evidence type="ECO:0000256" key="8">
    <source>
        <dbReference type="ARBA" id="ARBA00023170"/>
    </source>
</evidence>
<evidence type="ECO:0000256" key="10">
    <source>
        <dbReference type="ARBA" id="ARBA00023211"/>
    </source>
</evidence>
<dbReference type="Proteomes" id="UP001293593">
    <property type="component" value="Unassembled WGS sequence"/>
</dbReference>
<keyword evidence="6 14" id="KW-0732">Signal</keyword>
<keyword evidence="4 14" id="KW-0964">Secreted</keyword>
<keyword evidence="3 14" id="KW-0052">Apoplast</keyword>
<keyword evidence="5 11" id="KW-0479">Metal-binding</keyword>
<dbReference type="PANTHER" id="PTHR31238">
    <property type="entry name" value="GERMIN-LIKE PROTEIN SUBFAMILY 3 MEMBER 3"/>
    <property type="match status" value="1"/>
</dbReference>
<dbReference type="Gene3D" id="2.60.120.10">
    <property type="entry name" value="Jelly Rolls"/>
    <property type="match status" value="1"/>
</dbReference>
<keyword evidence="8" id="KW-0675">Receptor</keyword>
<evidence type="ECO:0000256" key="7">
    <source>
        <dbReference type="ARBA" id="ARBA00023157"/>
    </source>
</evidence>
<evidence type="ECO:0000256" key="4">
    <source>
        <dbReference type="ARBA" id="ARBA00022525"/>
    </source>
</evidence>